<sequence>MTTSVIFEEDVAMIIRVLAALLVAALPAACATPGEDRTNAETPAVPAGCSPAGVRWSEPSFASRLTRVTVFGERATVSPTGQPVLTEPFTTSITRLTAPDDWTTALATSLSAVSGRTLRNGPAVAQDGGYSLLTGPQDDPTIPETLLYEGVETVTADFSVDCGGTPVSGTFTAWTELTVGGVTCGGVEAPAEELGKRARAHCPRTPAPGSSAAVPDTLPFDPSDEVFAD</sequence>
<evidence type="ECO:0008006" key="4">
    <source>
        <dbReference type="Google" id="ProtNLM"/>
    </source>
</evidence>
<evidence type="ECO:0000313" key="2">
    <source>
        <dbReference type="EMBL" id="BAL89297.1"/>
    </source>
</evidence>
<evidence type="ECO:0000313" key="3">
    <source>
        <dbReference type="Proteomes" id="UP000007882"/>
    </source>
</evidence>
<gene>
    <name evidence="2" type="ordered locus">AMIS_40770</name>
</gene>
<dbReference type="HOGENOM" id="CLU_1207741_0_0_11"/>
<feature type="region of interest" description="Disordered" evidence="1">
    <location>
        <begin position="202"/>
        <end position="229"/>
    </location>
</feature>
<dbReference type="AlphaFoldDB" id="I0H8G0"/>
<dbReference type="RefSeq" id="WP_014444191.1">
    <property type="nucleotide sequence ID" value="NC_017093.1"/>
</dbReference>
<accession>I0H8G0</accession>
<proteinExistence type="predicted"/>
<dbReference type="PATRIC" id="fig|512565.3.peg.4062"/>
<name>I0H8G0_ACTM4</name>
<organism evidence="2 3">
    <name type="scientific">Actinoplanes missouriensis (strain ATCC 14538 / DSM 43046 / CBS 188.64 / JCM 3121 / NBRC 102363 / NCIMB 12654 / NRRL B-3342 / UNCC 431)</name>
    <dbReference type="NCBI Taxonomy" id="512565"/>
    <lineage>
        <taxon>Bacteria</taxon>
        <taxon>Bacillati</taxon>
        <taxon>Actinomycetota</taxon>
        <taxon>Actinomycetes</taxon>
        <taxon>Micromonosporales</taxon>
        <taxon>Micromonosporaceae</taxon>
        <taxon>Actinoplanes</taxon>
    </lineage>
</organism>
<evidence type="ECO:0000256" key="1">
    <source>
        <dbReference type="SAM" id="MobiDB-lite"/>
    </source>
</evidence>
<keyword evidence="3" id="KW-1185">Reference proteome</keyword>
<protein>
    <recommendedName>
        <fullName evidence="4">Lipoprotein</fullName>
    </recommendedName>
</protein>
<dbReference type="Proteomes" id="UP000007882">
    <property type="component" value="Chromosome"/>
</dbReference>
<dbReference type="OrthoDB" id="3297594at2"/>
<dbReference type="KEGG" id="ams:AMIS_40770"/>
<reference evidence="2 3" key="1">
    <citation type="submission" date="2012-02" db="EMBL/GenBank/DDBJ databases">
        <title>Complete genome sequence of Actinoplanes missouriensis 431 (= NBRC 102363).</title>
        <authorList>
            <person name="Ohnishi Y."/>
            <person name="Ishikawa J."/>
            <person name="Sekine M."/>
            <person name="Hosoyama A."/>
            <person name="Harada T."/>
            <person name="Narita H."/>
            <person name="Hata T."/>
            <person name="Konno Y."/>
            <person name="Tutikane K."/>
            <person name="Fujita N."/>
            <person name="Horinouchi S."/>
            <person name="Hayakawa M."/>
        </authorList>
    </citation>
    <scope>NUCLEOTIDE SEQUENCE [LARGE SCALE GENOMIC DNA]</scope>
    <source>
        <strain evidence="3">ATCC 14538 / DSM 43046 / CBS 188.64 / JCM 3121 / NBRC 102363 / NCIMB 12654 / NRRL B-3342 / UNCC 431</strain>
    </source>
</reference>
<dbReference type="EMBL" id="AP012319">
    <property type="protein sequence ID" value="BAL89297.1"/>
    <property type="molecule type" value="Genomic_DNA"/>
</dbReference>